<comment type="caution">
    <text evidence="2">The sequence shown here is derived from an EMBL/GenBank/DDBJ whole genome shotgun (WGS) entry which is preliminary data.</text>
</comment>
<protein>
    <submittedName>
        <fullName evidence="2">Uncharacterized protein</fullName>
    </submittedName>
</protein>
<dbReference type="RefSeq" id="XP_067756813.1">
    <property type="nucleotide sequence ID" value="XM_067901547.1"/>
</dbReference>
<name>A0A836L900_9TRYP</name>
<dbReference type="AlphaFoldDB" id="A0A836L900"/>
<dbReference type="KEGG" id="phet:94291624"/>
<sequence>MPPRTARSPKRDSVSLATQKRLCTTAAALAPASSRVSRRRKDVVPQDAPEWQRMALKAAAAKLGKRGGGSDGNKARTKRGDGSSTASVAASRKSRSTTKKTTPNGRLKGLSRKSSGAGIHENEAAAAAASSPEGEREDVDGSASHAGSDESGGAKGGRGIKPRRGKGRKAAVTPVAKKKQRVSVADLVCRRCKLRMDQWSFCGLSGEAHAPPTPGSAAKDEDEKTPSEAASAVVAH</sequence>
<dbReference type="GeneID" id="94291624"/>
<accession>A0A836L900</accession>
<reference evidence="2 3" key="1">
    <citation type="submission" date="2021-02" db="EMBL/GenBank/DDBJ databases">
        <title>Porcisia hertigi Genome sequencing and assembly.</title>
        <authorList>
            <person name="Almutairi H."/>
            <person name="Gatherer D."/>
        </authorList>
    </citation>
    <scope>NUCLEOTIDE SEQUENCE [LARGE SCALE GENOMIC DNA]</scope>
    <source>
        <strain evidence="2 3">C119</strain>
    </source>
</reference>
<feature type="region of interest" description="Disordered" evidence="1">
    <location>
        <begin position="203"/>
        <end position="236"/>
    </location>
</feature>
<evidence type="ECO:0000313" key="2">
    <source>
        <dbReference type="EMBL" id="KAG5503451.1"/>
    </source>
</evidence>
<dbReference type="EMBL" id="JAFJZO010000024">
    <property type="protein sequence ID" value="KAG5503451.1"/>
    <property type="molecule type" value="Genomic_DNA"/>
</dbReference>
<dbReference type="Proteomes" id="UP000674318">
    <property type="component" value="Chromosome 24"/>
</dbReference>
<gene>
    <name evidence="2" type="ORF">JKF63_05590</name>
</gene>
<keyword evidence="3" id="KW-1185">Reference proteome</keyword>
<feature type="compositionally biased region" description="Basic residues" evidence="1">
    <location>
        <begin position="158"/>
        <end position="169"/>
    </location>
</feature>
<evidence type="ECO:0000256" key="1">
    <source>
        <dbReference type="SAM" id="MobiDB-lite"/>
    </source>
</evidence>
<feature type="region of interest" description="Disordered" evidence="1">
    <location>
        <begin position="29"/>
        <end position="180"/>
    </location>
</feature>
<organism evidence="2 3">
    <name type="scientific">Porcisia hertigi</name>
    <dbReference type="NCBI Taxonomy" id="2761500"/>
    <lineage>
        <taxon>Eukaryota</taxon>
        <taxon>Discoba</taxon>
        <taxon>Euglenozoa</taxon>
        <taxon>Kinetoplastea</taxon>
        <taxon>Metakinetoplastina</taxon>
        <taxon>Trypanosomatida</taxon>
        <taxon>Trypanosomatidae</taxon>
        <taxon>Leishmaniinae</taxon>
        <taxon>Porcisia</taxon>
    </lineage>
</organism>
<proteinExistence type="predicted"/>
<dbReference type="OrthoDB" id="267990at2759"/>
<evidence type="ECO:0000313" key="3">
    <source>
        <dbReference type="Proteomes" id="UP000674318"/>
    </source>
</evidence>